<organism evidence="1 2">
    <name type="scientific">Paraburkholderia youngii</name>
    <dbReference type="NCBI Taxonomy" id="2782701"/>
    <lineage>
        <taxon>Bacteria</taxon>
        <taxon>Pseudomonadati</taxon>
        <taxon>Pseudomonadota</taxon>
        <taxon>Betaproteobacteria</taxon>
        <taxon>Burkholderiales</taxon>
        <taxon>Burkholderiaceae</taxon>
        <taxon>Paraburkholderia</taxon>
    </lineage>
</organism>
<dbReference type="Proteomes" id="UP000592820">
    <property type="component" value="Unassembled WGS sequence"/>
</dbReference>
<proteinExistence type="predicted"/>
<evidence type="ECO:0000313" key="1">
    <source>
        <dbReference type="EMBL" id="MBB5401924.1"/>
    </source>
</evidence>
<name>A0A7W8P236_9BURK</name>
<comment type="caution">
    <text evidence="1">The sequence shown here is derived from an EMBL/GenBank/DDBJ whole genome shotgun (WGS) entry which is preliminary data.</text>
</comment>
<reference evidence="1 2" key="1">
    <citation type="submission" date="2020-08" db="EMBL/GenBank/DDBJ databases">
        <title>Genomic Encyclopedia of Type Strains, Phase IV (KMG-V): Genome sequencing to study the core and pangenomes of soil and plant-associated prokaryotes.</title>
        <authorList>
            <person name="Whitman W."/>
        </authorList>
    </citation>
    <scope>NUCLEOTIDE SEQUENCE [LARGE SCALE GENOMIC DNA]</scope>
    <source>
        <strain evidence="1 2">JPY162</strain>
    </source>
</reference>
<dbReference type="EMBL" id="JACHDE010000006">
    <property type="protein sequence ID" value="MBB5401924.1"/>
    <property type="molecule type" value="Genomic_DNA"/>
</dbReference>
<evidence type="ECO:0000313" key="2">
    <source>
        <dbReference type="Proteomes" id="UP000592820"/>
    </source>
</evidence>
<sequence length="32" mass="3604">MKLWGAIAKVWRQTIELIVAALSYAAIMKLSQ</sequence>
<accession>A0A7W8P236</accession>
<dbReference type="AlphaFoldDB" id="A0A7W8P236"/>
<protein>
    <submittedName>
        <fullName evidence="1">Uncharacterized protein</fullName>
    </submittedName>
</protein>
<gene>
    <name evidence="1" type="ORF">HDG41_004007</name>
</gene>